<sequence length="107" mass="11882">MQLISRMVILGWEWLLGDSYRKFRLAAAKRMSSGWSVEMAEALAAEMGAQLTPLLHTTKLLLECDSMQVISKLNHSKGNQIEVGGDLPQYQPVPGTNGRGQMETYSI</sequence>
<dbReference type="Pfam" id="PF13456">
    <property type="entry name" value="RVT_3"/>
    <property type="match status" value="1"/>
</dbReference>
<gene>
    <name evidence="3" type="ORF">LTRI10_LOCUS18228</name>
</gene>
<evidence type="ECO:0000256" key="1">
    <source>
        <dbReference type="SAM" id="MobiDB-lite"/>
    </source>
</evidence>
<evidence type="ECO:0000313" key="3">
    <source>
        <dbReference type="EMBL" id="CAL1376501.1"/>
    </source>
</evidence>
<dbReference type="EMBL" id="OZ034816">
    <property type="protein sequence ID" value="CAL1376501.1"/>
    <property type="molecule type" value="Genomic_DNA"/>
</dbReference>
<dbReference type="GO" id="GO:0004523">
    <property type="term" value="F:RNA-DNA hybrid ribonuclease activity"/>
    <property type="evidence" value="ECO:0007669"/>
    <property type="project" value="InterPro"/>
</dbReference>
<dbReference type="AlphaFoldDB" id="A0AAV2DS84"/>
<evidence type="ECO:0000259" key="2">
    <source>
        <dbReference type="Pfam" id="PF13456"/>
    </source>
</evidence>
<dbReference type="InterPro" id="IPR002156">
    <property type="entry name" value="RNaseH_domain"/>
</dbReference>
<organism evidence="3 4">
    <name type="scientific">Linum trigynum</name>
    <dbReference type="NCBI Taxonomy" id="586398"/>
    <lineage>
        <taxon>Eukaryota</taxon>
        <taxon>Viridiplantae</taxon>
        <taxon>Streptophyta</taxon>
        <taxon>Embryophyta</taxon>
        <taxon>Tracheophyta</taxon>
        <taxon>Spermatophyta</taxon>
        <taxon>Magnoliopsida</taxon>
        <taxon>eudicotyledons</taxon>
        <taxon>Gunneridae</taxon>
        <taxon>Pentapetalae</taxon>
        <taxon>rosids</taxon>
        <taxon>fabids</taxon>
        <taxon>Malpighiales</taxon>
        <taxon>Linaceae</taxon>
        <taxon>Linum</taxon>
    </lineage>
</organism>
<keyword evidence="4" id="KW-1185">Reference proteome</keyword>
<dbReference type="GO" id="GO:0003676">
    <property type="term" value="F:nucleic acid binding"/>
    <property type="evidence" value="ECO:0007669"/>
    <property type="project" value="InterPro"/>
</dbReference>
<name>A0AAV2DS84_9ROSI</name>
<feature type="domain" description="RNase H type-1" evidence="2">
    <location>
        <begin position="14"/>
        <end position="78"/>
    </location>
</feature>
<reference evidence="3 4" key="1">
    <citation type="submission" date="2024-04" db="EMBL/GenBank/DDBJ databases">
        <authorList>
            <person name="Fracassetti M."/>
        </authorList>
    </citation>
    <scope>NUCLEOTIDE SEQUENCE [LARGE SCALE GENOMIC DNA]</scope>
</reference>
<proteinExistence type="predicted"/>
<accession>A0AAV2DS84</accession>
<feature type="region of interest" description="Disordered" evidence="1">
    <location>
        <begin position="83"/>
        <end position="107"/>
    </location>
</feature>
<dbReference type="Proteomes" id="UP001497516">
    <property type="component" value="Chromosome 3"/>
</dbReference>
<protein>
    <recommendedName>
        <fullName evidence="2">RNase H type-1 domain-containing protein</fullName>
    </recommendedName>
</protein>
<evidence type="ECO:0000313" key="4">
    <source>
        <dbReference type="Proteomes" id="UP001497516"/>
    </source>
</evidence>